<dbReference type="PROSITE" id="PS51257">
    <property type="entry name" value="PROKAR_LIPOPROTEIN"/>
    <property type="match status" value="1"/>
</dbReference>
<evidence type="ECO:0000256" key="1">
    <source>
        <dbReference type="ARBA" id="ARBA00004196"/>
    </source>
</evidence>
<dbReference type="CDD" id="cd01536">
    <property type="entry name" value="PBP1_ABC_sugar_binding-like"/>
    <property type="match status" value="1"/>
</dbReference>
<reference evidence="7" key="1">
    <citation type="journal article" date="2019" name="Int. J. Syst. Evol. Microbiol.">
        <title>The Global Catalogue of Microorganisms (GCM) 10K type strain sequencing project: providing services to taxonomists for standard genome sequencing and annotation.</title>
        <authorList>
            <consortium name="The Broad Institute Genomics Platform"/>
            <consortium name="The Broad Institute Genome Sequencing Center for Infectious Disease"/>
            <person name="Wu L."/>
            <person name="Ma J."/>
        </authorList>
    </citation>
    <scope>NUCLEOTIDE SEQUENCE [LARGE SCALE GENOMIC DNA]</scope>
    <source>
        <strain evidence="7">JCM 10425</strain>
    </source>
</reference>
<dbReference type="InterPro" id="IPR025997">
    <property type="entry name" value="SBP_2_dom"/>
</dbReference>
<dbReference type="Pfam" id="PF13407">
    <property type="entry name" value="Peripla_BP_4"/>
    <property type="match status" value="1"/>
</dbReference>
<name>A0ABP3EPI1_9ACTN</name>
<evidence type="ECO:0000313" key="6">
    <source>
        <dbReference type="EMBL" id="GAA0271960.1"/>
    </source>
</evidence>
<dbReference type="Proteomes" id="UP001500967">
    <property type="component" value="Unassembled WGS sequence"/>
</dbReference>
<organism evidence="6 7">
    <name type="scientific">Cryptosporangium japonicum</name>
    <dbReference type="NCBI Taxonomy" id="80872"/>
    <lineage>
        <taxon>Bacteria</taxon>
        <taxon>Bacillati</taxon>
        <taxon>Actinomycetota</taxon>
        <taxon>Actinomycetes</taxon>
        <taxon>Cryptosporangiales</taxon>
        <taxon>Cryptosporangiaceae</taxon>
        <taxon>Cryptosporangium</taxon>
    </lineage>
</organism>
<sequence length="332" mass="34039">MRRGLGLKRPITYVALAASVALAMAGCASEPENTASSGSKSDGCRIAIDNGSGTGFPFPNAGAQGIEEAAKSIGCEIIANLDGKNDVQTEAANVQNIIAQKPDGVVMIPANAAEAAKFVDQFTAAGIKVVSYHSIIGADRKIDDVYPKLSALVIEDETGAGEQTGQAMLKALPNGGNVAVIIGAPGYAENTLRVEKFKTATAGKFTIVAEQPGGWVADQGQSACASILNAHPDLVGIYAISDDMGVGCQKAVAAAKSTALVFGVGGSKLGVEAIKNGGLTGTICYKPVDGGKKAAEELKKAIQDENYGTAKLVFYDTPSIDKSNVADCDPQW</sequence>
<dbReference type="SUPFAM" id="SSF53822">
    <property type="entry name" value="Periplasmic binding protein-like I"/>
    <property type="match status" value="1"/>
</dbReference>
<keyword evidence="3 4" id="KW-0732">Signal</keyword>
<dbReference type="RefSeq" id="WP_344653158.1">
    <property type="nucleotide sequence ID" value="NZ_BAAAGX010000031.1"/>
</dbReference>
<dbReference type="Gene3D" id="3.40.50.2300">
    <property type="match status" value="2"/>
</dbReference>
<dbReference type="PANTHER" id="PTHR46847">
    <property type="entry name" value="D-ALLOSE-BINDING PERIPLASMIC PROTEIN-RELATED"/>
    <property type="match status" value="1"/>
</dbReference>
<feature type="domain" description="Periplasmic binding protein" evidence="5">
    <location>
        <begin position="55"/>
        <end position="305"/>
    </location>
</feature>
<evidence type="ECO:0000259" key="5">
    <source>
        <dbReference type="Pfam" id="PF13407"/>
    </source>
</evidence>
<feature type="chain" id="PRO_5047244439" description="Periplasmic binding protein domain-containing protein" evidence="4">
    <location>
        <begin position="26"/>
        <end position="332"/>
    </location>
</feature>
<comment type="caution">
    <text evidence="6">The sequence shown here is derived from an EMBL/GenBank/DDBJ whole genome shotgun (WGS) entry which is preliminary data.</text>
</comment>
<keyword evidence="7" id="KW-1185">Reference proteome</keyword>
<protein>
    <recommendedName>
        <fullName evidence="5">Periplasmic binding protein domain-containing protein</fullName>
    </recommendedName>
</protein>
<feature type="signal peptide" evidence="4">
    <location>
        <begin position="1"/>
        <end position="25"/>
    </location>
</feature>
<dbReference type="PANTHER" id="PTHR46847:SF1">
    <property type="entry name" value="D-ALLOSE-BINDING PERIPLASMIC PROTEIN-RELATED"/>
    <property type="match status" value="1"/>
</dbReference>
<dbReference type="InterPro" id="IPR028082">
    <property type="entry name" value="Peripla_BP_I"/>
</dbReference>
<evidence type="ECO:0000256" key="3">
    <source>
        <dbReference type="ARBA" id="ARBA00022729"/>
    </source>
</evidence>
<evidence type="ECO:0000256" key="2">
    <source>
        <dbReference type="ARBA" id="ARBA00007639"/>
    </source>
</evidence>
<comment type="subcellular location">
    <subcellularLocation>
        <location evidence="1">Cell envelope</location>
    </subcellularLocation>
</comment>
<proteinExistence type="inferred from homology"/>
<gene>
    <name evidence="6" type="ORF">GCM10009539_69160</name>
</gene>
<evidence type="ECO:0000313" key="7">
    <source>
        <dbReference type="Proteomes" id="UP001500967"/>
    </source>
</evidence>
<comment type="similarity">
    <text evidence="2">Belongs to the bacterial solute-binding protein 2 family.</text>
</comment>
<dbReference type="EMBL" id="BAAAGX010000031">
    <property type="protein sequence ID" value="GAA0271960.1"/>
    <property type="molecule type" value="Genomic_DNA"/>
</dbReference>
<accession>A0ABP3EPI1</accession>
<evidence type="ECO:0000256" key="4">
    <source>
        <dbReference type="SAM" id="SignalP"/>
    </source>
</evidence>